<gene>
    <name evidence="1" type="ORF">Back11_62960</name>
</gene>
<reference evidence="1 2" key="1">
    <citation type="submission" date="2018-11" db="EMBL/GenBank/DDBJ databases">
        <title>Complete genome sequence of Paenibacillus baekrokdamisoli strain KCTC 33723.</title>
        <authorList>
            <person name="Kang S.W."/>
            <person name="Lee K.C."/>
            <person name="Kim K.K."/>
            <person name="Kim J.S."/>
            <person name="Kim D.S."/>
            <person name="Ko S.H."/>
            <person name="Yang S.H."/>
            <person name="Lee J.S."/>
        </authorList>
    </citation>
    <scope>NUCLEOTIDE SEQUENCE [LARGE SCALE GENOMIC DNA]</scope>
    <source>
        <strain evidence="1 2">KCTC 33723</strain>
    </source>
</reference>
<name>A0A3G9JGC6_9BACL</name>
<evidence type="ECO:0000313" key="1">
    <source>
        <dbReference type="EMBL" id="BBH24951.1"/>
    </source>
</evidence>
<dbReference type="EMBL" id="AP019308">
    <property type="protein sequence ID" value="BBH24951.1"/>
    <property type="molecule type" value="Genomic_DNA"/>
</dbReference>
<dbReference type="RefSeq" id="WP_125665499.1">
    <property type="nucleotide sequence ID" value="NZ_JACHXC010000004.1"/>
</dbReference>
<protein>
    <submittedName>
        <fullName evidence="1">Uncharacterized protein</fullName>
    </submittedName>
</protein>
<accession>A0A3G9JGC6</accession>
<evidence type="ECO:0000313" key="2">
    <source>
        <dbReference type="Proteomes" id="UP000275368"/>
    </source>
</evidence>
<dbReference type="OrthoDB" id="9151105at2"/>
<dbReference type="KEGG" id="pbk:Back11_62960"/>
<dbReference type="Proteomes" id="UP000275368">
    <property type="component" value="Chromosome"/>
</dbReference>
<proteinExistence type="predicted"/>
<sequence>MTVPNGQKAYYANSVKWAVDNGETAQIMAKLLQGMGYKTENDNGLILINLHFRREAEKDEAKMENG</sequence>
<dbReference type="AlphaFoldDB" id="A0A3G9JGC6"/>
<organism evidence="1 2">
    <name type="scientific">Paenibacillus baekrokdamisoli</name>
    <dbReference type="NCBI Taxonomy" id="1712516"/>
    <lineage>
        <taxon>Bacteria</taxon>
        <taxon>Bacillati</taxon>
        <taxon>Bacillota</taxon>
        <taxon>Bacilli</taxon>
        <taxon>Bacillales</taxon>
        <taxon>Paenibacillaceae</taxon>
        <taxon>Paenibacillus</taxon>
    </lineage>
</organism>
<keyword evidence="2" id="KW-1185">Reference proteome</keyword>